<dbReference type="Pfam" id="PF10824">
    <property type="entry name" value="T7SS_ESX_EspC"/>
    <property type="match status" value="1"/>
</dbReference>
<evidence type="ECO:0008006" key="3">
    <source>
        <dbReference type="Google" id="ProtNLM"/>
    </source>
</evidence>
<reference evidence="2" key="1">
    <citation type="journal article" date="2019" name="Int. J. Syst. Evol. Microbiol.">
        <title>The Global Catalogue of Microorganisms (GCM) 10K type strain sequencing project: providing services to taxonomists for standard genome sequencing and annotation.</title>
        <authorList>
            <consortium name="The Broad Institute Genomics Platform"/>
            <consortium name="The Broad Institute Genome Sequencing Center for Infectious Disease"/>
            <person name="Wu L."/>
            <person name="Ma J."/>
        </authorList>
    </citation>
    <scope>NUCLEOTIDE SEQUENCE [LARGE SCALE GENOMIC DNA]</scope>
    <source>
        <strain evidence="2">JCM 18298</strain>
    </source>
</reference>
<comment type="caution">
    <text evidence="1">The sequence shown here is derived from an EMBL/GenBank/DDBJ whole genome shotgun (WGS) entry which is preliminary data.</text>
</comment>
<dbReference type="InterPro" id="IPR022536">
    <property type="entry name" value="EspC"/>
</dbReference>
<name>A0ABP9KVL4_9NOCA</name>
<evidence type="ECO:0000313" key="1">
    <source>
        <dbReference type="EMBL" id="GAA5064658.1"/>
    </source>
</evidence>
<dbReference type="EMBL" id="BAABJM010000006">
    <property type="protein sequence ID" value="GAA5064658.1"/>
    <property type="molecule type" value="Genomic_DNA"/>
</dbReference>
<proteinExistence type="predicted"/>
<sequence length="109" mass="11631">MLVAEELKVEPDRLDAFATKLTQLATEHAQAAPYAKQWLNVDNAAGGAFLPGVIDTLHQVLGQLETNFATLKSVTEGSAAELVKSAQMYRTTTHATAAALDQTYVGGEK</sequence>
<organism evidence="1 2">
    <name type="scientific">Nocardia callitridis</name>
    <dbReference type="NCBI Taxonomy" id="648753"/>
    <lineage>
        <taxon>Bacteria</taxon>
        <taxon>Bacillati</taxon>
        <taxon>Actinomycetota</taxon>
        <taxon>Actinomycetes</taxon>
        <taxon>Mycobacteriales</taxon>
        <taxon>Nocardiaceae</taxon>
        <taxon>Nocardia</taxon>
    </lineage>
</organism>
<keyword evidence="2" id="KW-1185">Reference proteome</keyword>
<protein>
    <recommendedName>
        <fullName evidence="3">ESX-1 secretion-associated protein</fullName>
    </recommendedName>
</protein>
<gene>
    <name evidence="1" type="ORF">GCM10023318_50840</name>
</gene>
<dbReference type="Proteomes" id="UP001500603">
    <property type="component" value="Unassembled WGS sequence"/>
</dbReference>
<evidence type="ECO:0000313" key="2">
    <source>
        <dbReference type="Proteomes" id="UP001500603"/>
    </source>
</evidence>
<accession>A0ABP9KVL4</accession>